<organism evidence="1 2">
    <name type="scientific">Glomus cerebriforme</name>
    <dbReference type="NCBI Taxonomy" id="658196"/>
    <lineage>
        <taxon>Eukaryota</taxon>
        <taxon>Fungi</taxon>
        <taxon>Fungi incertae sedis</taxon>
        <taxon>Mucoromycota</taxon>
        <taxon>Glomeromycotina</taxon>
        <taxon>Glomeromycetes</taxon>
        <taxon>Glomerales</taxon>
        <taxon>Glomeraceae</taxon>
        <taxon>Glomus</taxon>
    </lineage>
</organism>
<reference evidence="1 2" key="1">
    <citation type="submission" date="2018-06" db="EMBL/GenBank/DDBJ databases">
        <title>Comparative genomics reveals the genomic features of Rhizophagus irregularis, R. cerebriforme, R. diaphanum and Gigaspora rosea, and their symbiotic lifestyle signature.</title>
        <authorList>
            <person name="Morin E."/>
            <person name="San Clemente H."/>
            <person name="Chen E.C.H."/>
            <person name="De La Providencia I."/>
            <person name="Hainaut M."/>
            <person name="Kuo A."/>
            <person name="Kohler A."/>
            <person name="Murat C."/>
            <person name="Tang N."/>
            <person name="Roy S."/>
            <person name="Loubradou J."/>
            <person name="Henrissat B."/>
            <person name="Grigoriev I.V."/>
            <person name="Corradi N."/>
            <person name="Roux C."/>
            <person name="Martin F.M."/>
        </authorList>
    </citation>
    <scope>NUCLEOTIDE SEQUENCE [LARGE SCALE GENOMIC DNA]</scope>
    <source>
        <strain evidence="1 2">DAOM 227022</strain>
    </source>
</reference>
<sequence>MQGVQQEEHVVEFSNGQKENLEYHVKNFLFSFIQKQNKIKKSSELNMVKQDDIDNVATSDADNKTAGIISHPEIKFLNKL</sequence>
<proteinExistence type="predicted"/>
<evidence type="ECO:0000313" key="1">
    <source>
        <dbReference type="EMBL" id="RIA83218.1"/>
    </source>
</evidence>
<dbReference type="Proteomes" id="UP000265703">
    <property type="component" value="Unassembled WGS sequence"/>
</dbReference>
<gene>
    <name evidence="1" type="ORF">C1645_786834</name>
</gene>
<comment type="caution">
    <text evidence="1">The sequence shown here is derived from an EMBL/GenBank/DDBJ whole genome shotgun (WGS) entry which is preliminary data.</text>
</comment>
<protein>
    <submittedName>
        <fullName evidence="1">Uncharacterized protein</fullName>
    </submittedName>
</protein>
<name>A0A397SB61_9GLOM</name>
<keyword evidence="2" id="KW-1185">Reference proteome</keyword>
<evidence type="ECO:0000313" key="2">
    <source>
        <dbReference type="Proteomes" id="UP000265703"/>
    </source>
</evidence>
<dbReference type="AlphaFoldDB" id="A0A397SB61"/>
<dbReference type="EMBL" id="QKYT01000589">
    <property type="protein sequence ID" value="RIA83218.1"/>
    <property type="molecule type" value="Genomic_DNA"/>
</dbReference>
<accession>A0A397SB61</accession>